<dbReference type="AlphaFoldDB" id="A0AB35U3Q4"/>
<gene>
    <name evidence="2" type="ORF">MOZ60_10290</name>
</gene>
<name>A0AB35U3Q4_9FIRM</name>
<accession>A0AB35U3Q4</accession>
<dbReference type="Gene3D" id="3.40.50.360">
    <property type="match status" value="1"/>
</dbReference>
<dbReference type="RefSeq" id="WP_370596603.1">
    <property type="nucleotide sequence ID" value="NZ_JALBUR010000040.1"/>
</dbReference>
<keyword evidence="3" id="KW-1185">Reference proteome</keyword>
<organism evidence="2 3">
    <name type="scientific">Grylomicrobium aquisgranensis</name>
    <dbReference type="NCBI Taxonomy" id="2926318"/>
    <lineage>
        <taxon>Bacteria</taxon>
        <taxon>Bacillati</taxon>
        <taxon>Bacillota</taxon>
        <taxon>Erysipelotrichia</taxon>
        <taxon>Erysipelotrichales</taxon>
        <taxon>Erysipelotrichaceae</taxon>
        <taxon>Grylomicrobium</taxon>
    </lineage>
</organism>
<reference evidence="2 3" key="1">
    <citation type="submission" date="2022-03" db="EMBL/GenBank/DDBJ databases">
        <title>Novel taxa within the pig intestine.</title>
        <authorList>
            <person name="Wylensek D."/>
            <person name="Bishof K."/>
            <person name="Afrizal A."/>
            <person name="Clavel T."/>
        </authorList>
    </citation>
    <scope>NUCLEOTIDE SEQUENCE [LARGE SCALE GENOMIC DNA]</scope>
    <source>
        <strain evidence="2 3">CLA-KB-P133</strain>
    </source>
</reference>
<dbReference type="SUPFAM" id="SSF52218">
    <property type="entry name" value="Flavoproteins"/>
    <property type="match status" value="1"/>
</dbReference>
<protein>
    <submittedName>
        <fullName evidence="2">NAD(P)H-dependent oxidoreductase</fullName>
    </submittedName>
</protein>
<sequence length="173" mass="19182">MAKTLMAFFSRADENYFGGSMRYIEVGNTEVVARKIKDMIGADLFKMEMKTPYAKDYNTCIAEAKEHQKQGARPELKSLPTSIDAYDTVILGYPNYWGTMPMAVFTFLEAFDFSGKTILPLCTNEGSGMGSSESDIRKLCLGADVKRRLSINGSSANKADAQIKSWLKSNSLI</sequence>
<evidence type="ECO:0000259" key="1">
    <source>
        <dbReference type="Pfam" id="PF12682"/>
    </source>
</evidence>
<dbReference type="EMBL" id="JALBUR010000040">
    <property type="protein sequence ID" value="MDX8420473.1"/>
    <property type="molecule type" value="Genomic_DNA"/>
</dbReference>
<dbReference type="Proteomes" id="UP001286174">
    <property type="component" value="Unassembled WGS sequence"/>
</dbReference>
<proteinExistence type="predicted"/>
<dbReference type="PANTHER" id="PTHR39201:SF1">
    <property type="entry name" value="FLAVODOXIN-LIKE DOMAIN-CONTAINING PROTEIN"/>
    <property type="match status" value="1"/>
</dbReference>
<dbReference type="Pfam" id="PF12682">
    <property type="entry name" value="Flavodoxin_4"/>
    <property type="match status" value="1"/>
</dbReference>
<dbReference type="InterPro" id="IPR008254">
    <property type="entry name" value="Flavodoxin/NO_synth"/>
</dbReference>
<dbReference type="GO" id="GO:0010181">
    <property type="term" value="F:FMN binding"/>
    <property type="evidence" value="ECO:0007669"/>
    <property type="project" value="InterPro"/>
</dbReference>
<dbReference type="PANTHER" id="PTHR39201">
    <property type="entry name" value="EXPORTED PROTEIN-RELATED"/>
    <property type="match status" value="1"/>
</dbReference>
<comment type="caution">
    <text evidence="2">The sequence shown here is derived from an EMBL/GenBank/DDBJ whole genome shotgun (WGS) entry which is preliminary data.</text>
</comment>
<feature type="domain" description="Flavodoxin-like" evidence="1">
    <location>
        <begin position="26"/>
        <end position="168"/>
    </location>
</feature>
<dbReference type="InterPro" id="IPR029039">
    <property type="entry name" value="Flavoprotein-like_sf"/>
</dbReference>
<dbReference type="GO" id="GO:0016651">
    <property type="term" value="F:oxidoreductase activity, acting on NAD(P)H"/>
    <property type="evidence" value="ECO:0007669"/>
    <property type="project" value="UniProtKB-ARBA"/>
</dbReference>
<evidence type="ECO:0000313" key="3">
    <source>
        <dbReference type="Proteomes" id="UP001286174"/>
    </source>
</evidence>
<evidence type="ECO:0000313" key="2">
    <source>
        <dbReference type="EMBL" id="MDX8420473.1"/>
    </source>
</evidence>